<dbReference type="EnsemblProtists" id="EOD10133">
    <property type="protein sequence ID" value="EOD10133"/>
    <property type="gene ID" value="EMIHUDRAFT_374375"/>
</dbReference>
<dbReference type="PaxDb" id="2903-EOD10133"/>
<dbReference type="GeneID" id="17267755"/>
<evidence type="ECO:0000313" key="2">
    <source>
        <dbReference type="EnsemblProtists" id="EOD10133"/>
    </source>
</evidence>
<feature type="region of interest" description="Disordered" evidence="1">
    <location>
        <begin position="1"/>
        <end position="26"/>
    </location>
</feature>
<dbReference type="RefSeq" id="XP_005762562.1">
    <property type="nucleotide sequence ID" value="XM_005762505.1"/>
</dbReference>
<evidence type="ECO:0000256" key="1">
    <source>
        <dbReference type="SAM" id="MobiDB-lite"/>
    </source>
</evidence>
<dbReference type="HOGENOM" id="CLU_2710030_0_0_1"/>
<keyword evidence="3" id="KW-1185">Reference proteome</keyword>
<name>A0A0D3IFU8_EMIH1</name>
<evidence type="ECO:0000313" key="3">
    <source>
        <dbReference type="Proteomes" id="UP000013827"/>
    </source>
</evidence>
<dbReference type="RefSeq" id="XP_005774637.1">
    <property type="nucleotide sequence ID" value="XM_005774580.1"/>
</dbReference>
<dbReference type="Proteomes" id="UP000013827">
    <property type="component" value="Unassembled WGS sequence"/>
</dbReference>
<reference evidence="3" key="1">
    <citation type="journal article" date="2013" name="Nature">
        <title>Pan genome of the phytoplankton Emiliania underpins its global distribution.</title>
        <authorList>
            <person name="Read B.A."/>
            <person name="Kegel J."/>
            <person name="Klute M.J."/>
            <person name="Kuo A."/>
            <person name="Lefebvre S.C."/>
            <person name="Maumus F."/>
            <person name="Mayer C."/>
            <person name="Miller J."/>
            <person name="Monier A."/>
            <person name="Salamov A."/>
            <person name="Young J."/>
            <person name="Aguilar M."/>
            <person name="Claverie J.M."/>
            <person name="Frickenhaus S."/>
            <person name="Gonzalez K."/>
            <person name="Herman E.K."/>
            <person name="Lin Y.C."/>
            <person name="Napier J."/>
            <person name="Ogata H."/>
            <person name="Sarno A.F."/>
            <person name="Shmutz J."/>
            <person name="Schroeder D."/>
            <person name="de Vargas C."/>
            <person name="Verret F."/>
            <person name="von Dassow P."/>
            <person name="Valentin K."/>
            <person name="Van de Peer Y."/>
            <person name="Wheeler G."/>
            <person name="Dacks J.B."/>
            <person name="Delwiche C.F."/>
            <person name="Dyhrman S.T."/>
            <person name="Glockner G."/>
            <person name="John U."/>
            <person name="Richards T."/>
            <person name="Worden A.Z."/>
            <person name="Zhang X."/>
            <person name="Grigoriev I.V."/>
            <person name="Allen A.E."/>
            <person name="Bidle K."/>
            <person name="Borodovsky M."/>
            <person name="Bowler C."/>
            <person name="Brownlee C."/>
            <person name="Cock J.M."/>
            <person name="Elias M."/>
            <person name="Gladyshev V.N."/>
            <person name="Groth M."/>
            <person name="Guda C."/>
            <person name="Hadaegh A."/>
            <person name="Iglesias-Rodriguez M.D."/>
            <person name="Jenkins J."/>
            <person name="Jones B.M."/>
            <person name="Lawson T."/>
            <person name="Leese F."/>
            <person name="Lindquist E."/>
            <person name="Lobanov A."/>
            <person name="Lomsadze A."/>
            <person name="Malik S.B."/>
            <person name="Marsh M.E."/>
            <person name="Mackinder L."/>
            <person name="Mock T."/>
            <person name="Mueller-Roeber B."/>
            <person name="Pagarete A."/>
            <person name="Parker M."/>
            <person name="Probert I."/>
            <person name="Quesneville H."/>
            <person name="Raines C."/>
            <person name="Rensing S.A."/>
            <person name="Riano-Pachon D.M."/>
            <person name="Richier S."/>
            <person name="Rokitta S."/>
            <person name="Shiraiwa Y."/>
            <person name="Soanes D.M."/>
            <person name="van der Giezen M."/>
            <person name="Wahlund T.M."/>
            <person name="Williams B."/>
            <person name="Wilson W."/>
            <person name="Wolfe G."/>
            <person name="Wurch L.L."/>
        </authorList>
    </citation>
    <scope>NUCLEOTIDE SEQUENCE</scope>
</reference>
<dbReference type="KEGG" id="ehx:EMIHUDRAFT_374375"/>
<dbReference type="KEGG" id="ehx:EMIHUDRAFT_354708"/>
<organism evidence="2 3">
    <name type="scientific">Emiliania huxleyi (strain CCMP1516)</name>
    <dbReference type="NCBI Taxonomy" id="280463"/>
    <lineage>
        <taxon>Eukaryota</taxon>
        <taxon>Haptista</taxon>
        <taxon>Haptophyta</taxon>
        <taxon>Prymnesiophyceae</taxon>
        <taxon>Isochrysidales</taxon>
        <taxon>Noelaerhabdaceae</taxon>
        <taxon>Emiliania</taxon>
    </lineage>
</organism>
<proteinExistence type="predicted"/>
<dbReference type="GeneID" id="17256285"/>
<dbReference type="AlphaFoldDB" id="A0A0D3IFU8"/>
<sequence length="73" mass="7140">MAVVEAEPPAGVAALPEVATPPDEPAAAPLAPLAEVSVSAAHYTDFTQPAVPHPADAAVEPTAFLASAALAAE</sequence>
<accession>A0A0D3IFU8</accession>
<dbReference type="EnsemblProtists" id="EOD22208">
    <property type="protein sequence ID" value="EOD22208"/>
    <property type="gene ID" value="EMIHUDRAFT_354708"/>
</dbReference>
<protein>
    <submittedName>
        <fullName evidence="2">Uncharacterized protein</fullName>
    </submittedName>
</protein>
<reference evidence="2" key="2">
    <citation type="submission" date="2024-10" db="UniProtKB">
        <authorList>
            <consortium name="EnsemblProtists"/>
        </authorList>
    </citation>
    <scope>IDENTIFICATION</scope>
</reference>